<protein>
    <submittedName>
        <fullName evidence="1">Uncharacterized protein</fullName>
    </submittedName>
</protein>
<dbReference type="RefSeq" id="WP_007279979.1">
    <property type="nucleotide sequence ID" value="NZ_ABCK01000018.1"/>
</dbReference>
<keyword evidence="2" id="KW-1185">Reference proteome</keyword>
<sequence length="119" mass="14025">MYNLDVALLKLLSFYRKADHDYVLEKLSNFTKFAHHDIDEILYLAKSFLKSAVFLDLSRHTYTLQSEQVVGREFADIATFHDLSEEDICYFTTEALKIVNVWSLNKKLDFLRSFSDFNK</sequence>
<reference evidence="1 2" key="1">
    <citation type="journal article" date="2010" name="J. Bacteriol.">
        <title>Genome sequence of Lentisphaera araneosa HTCC2155T, the type species of the order Lentisphaerales in the phylum Lentisphaerae.</title>
        <authorList>
            <person name="Thrash J.C."/>
            <person name="Cho J.C."/>
            <person name="Vergin K.L."/>
            <person name="Morris R.M."/>
            <person name="Giovannoni S.J."/>
        </authorList>
    </citation>
    <scope>NUCLEOTIDE SEQUENCE [LARGE SCALE GENOMIC DNA]</scope>
    <source>
        <strain evidence="1 2">HTCC2155</strain>
    </source>
</reference>
<name>A6DQ48_9BACT</name>
<proteinExistence type="predicted"/>
<dbReference type="AlphaFoldDB" id="A6DQ48"/>
<dbReference type="Proteomes" id="UP000004947">
    <property type="component" value="Unassembled WGS sequence"/>
</dbReference>
<comment type="caution">
    <text evidence="1">The sequence shown here is derived from an EMBL/GenBank/DDBJ whole genome shotgun (WGS) entry which is preliminary data.</text>
</comment>
<evidence type="ECO:0000313" key="1">
    <source>
        <dbReference type="EMBL" id="EDM26289.1"/>
    </source>
</evidence>
<organism evidence="1 2">
    <name type="scientific">Lentisphaera araneosa HTCC2155</name>
    <dbReference type="NCBI Taxonomy" id="313628"/>
    <lineage>
        <taxon>Bacteria</taxon>
        <taxon>Pseudomonadati</taxon>
        <taxon>Lentisphaerota</taxon>
        <taxon>Lentisphaeria</taxon>
        <taxon>Lentisphaerales</taxon>
        <taxon>Lentisphaeraceae</taxon>
        <taxon>Lentisphaera</taxon>
    </lineage>
</organism>
<dbReference type="STRING" id="313628.LNTAR_24299"/>
<gene>
    <name evidence="1" type="ORF">LNTAR_24299</name>
</gene>
<dbReference type="EMBL" id="ABCK01000018">
    <property type="protein sequence ID" value="EDM26289.1"/>
    <property type="molecule type" value="Genomic_DNA"/>
</dbReference>
<evidence type="ECO:0000313" key="2">
    <source>
        <dbReference type="Proteomes" id="UP000004947"/>
    </source>
</evidence>
<accession>A6DQ48</accession>